<dbReference type="GO" id="GO:0008270">
    <property type="term" value="F:zinc ion binding"/>
    <property type="evidence" value="ECO:0007669"/>
    <property type="project" value="UniProtKB-UniRule"/>
</dbReference>
<feature type="active site" description="Proton donor" evidence="15">
    <location>
        <position position="3"/>
    </location>
</feature>
<comment type="catalytic activity">
    <reaction evidence="1 15">
        <text>Hydrolysis of DNA containing ring-opened 7-methylguanine residues, releasing 2,6-diamino-4-hydroxy-5-(N-methyl)formamidopyrimidine.</text>
        <dbReference type="EC" id="3.2.2.23"/>
    </reaction>
</comment>
<dbReference type="InterPro" id="IPR010663">
    <property type="entry name" value="Znf_FPG/IleRS"/>
</dbReference>
<evidence type="ECO:0000313" key="18">
    <source>
        <dbReference type="EMBL" id="MBE9609223.1"/>
    </source>
</evidence>
<feature type="active site" description="Proton donor; for delta-elimination activity" evidence="15">
    <location>
        <position position="261"/>
    </location>
</feature>
<dbReference type="SUPFAM" id="SSF46946">
    <property type="entry name" value="S13-like H2TH domain"/>
    <property type="match status" value="1"/>
</dbReference>
<dbReference type="PROSITE" id="PS01242">
    <property type="entry name" value="ZF_FPG_1"/>
    <property type="match status" value="1"/>
</dbReference>
<dbReference type="EC" id="4.2.99.18" evidence="15"/>
<evidence type="ECO:0000256" key="12">
    <source>
        <dbReference type="ARBA" id="ARBA00023268"/>
    </source>
</evidence>
<dbReference type="Proteomes" id="UP000604481">
    <property type="component" value="Unassembled WGS sequence"/>
</dbReference>
<evidence type="ECO:0000256" key="14">
    <source>
        <dbReference type="ARBA" id="ARBA00044632"/>
    </source>
</evidence>
<evidence type="ECO:0000259" key="16">
    <source>
        <dbReference type="PROSITE" id="PS51066"/>
    </source>
</evidence>
<keyword evidence="9 15" id="KW-0238">DNA-binding</keyword>
<comment type="similarity">
    <text evidence="2 15">Belongs to the FPG family.</text>
</comment>
<evidence type="ECO:0000256" key="3">
    <source>
        <dbReference type="ARBA" id="ARBA00011245"/>
    </source>
</evidence>
<evidence type="ECO:0000256" key="9">
    <source>
        <dbReference type="ARBA" id="ARBA00023125"/>
    </source>
</evidence>
<evidence type="ECO:0000256" key="6">
    <source>
        <dbReference type="ARBA" id="ARBA00022771"/>
    </source>
</evidence>
<dbReference type="Pfam" id="PF06831">
    <property type="entry name" value="H2TH"/>
    <property type="match status" value="1"/>
</dbReference>
<dbReference type="InterPro" id="IPR000214">
    <property type="entry name" value="Znf_DNA_glyclase/AP_lyase"/>
</dbReference>
<dbReference type="RefSeq" id="WP_194115733.1">
    <property type="nucleotide sequence ID" value="NZ_JADFUA010000003.1"/>
</dbReference>
<dbReference type="InterPro" id="IPR035937">
    <property type="entry name" value="FPG_N"/>
</dbReference>
<evidence type="ECO:0000256" key="15">
    <source>
        <dbReference type="HAMAP-Rule" id="MF_00103"/>
    </source>
</evidence>
<feature type="binding site" evidence="15">
    <location>
        <position position="91"/>
    </location>
    <ligand>
        <name>DNA</name>
        <dbReference type="ChEBI" id="CHEBI:16991"/>
    </ligand>
</feature>
<dbReference type="PANTHER" id="PTHR22993:SF9">
    <property type="entry name" value="FORMAMIDOPYRIMIDINE-DNA GLYCOSYLASE"/>
    <property type="match status" value="1"/>
</dbReference>
<keyword evidence="10 15" id="KW-0234">DNA repair</keyword>
<keyword evidence="11 15" id="KW-0456">Lyase</keyword>
<evidence type="ECO:0000256" key="8">
    <source>
        <dbReference type="ARBA" id="ARBA00022833"/>
    </source>
</evidence>
<proteinExistence type="inferred from homology"/>
<dbReference type="PANTHER" id="PTHR22993">
    <property type="entry name" value="FORMAMIDOPYRIMIDINE-DNA GLYCOSYLASE"/>
    <property type="match status" value="1"/>
</dbReference>
<comment type="subunit">
    <text evidence="3 15">Monomer.</text>
</comment>
<dbReference type="GO" id="GO:0034039">
    <property type="term" value="F:8-oxo-7,8-dihydroguanine DNA N-glycosylase activity"/>
    <property type="evidence" value="ECO:0007669"/>
    <property type="project" value="TreeGrafter"/>
</dbReference>
<dbReference type="PROSITE" id="PS51068">
    <property type="entry name" value="FPG_CAT"/>
    <property type="match status" value="1"/>
</dbReference>
<name>A0A8J7K8A3_9NEIS</name>
<keyword evidence="6 15" id="KW-0863">Zinc-finger</keyword>
<keyword evidence="12 15" id="KW-0511">Multifunctional enzyme</keyword>
<dbReference type="Pfam" id="PF01149">
    <property type="entry name" value="Fapy_DNA_glyco"/>
    <property type="match status" value="1"/>
</dbReference>
<dbReference type="EC" id="3.2.2.23" evidence="15"/>
<dbReference type="FunFam" id="3.20.190.10:FF:000001">
    <property type="entry name" value="Formamidopyrimidine-DNA glycosylase"/>
    <property type="match status" value="1"/>
</dbReference>
<protein>
    <recommendedName>
        <fullName evidence="15">Formamidopyrimidine-DNA glycosylase</fullName>
        <shortName evidence="15">Fapy-DNA glycosylase</shortName>
        <ecNumber evidence="15">3.2.2.23</ecNumber>
    </recommendedName>
    <alternativeName>
        <fullName evidence="15">DNA-(apurinic or apyrimidinic site) lyase MutM</fullName>
        <shortName evidence="15">AP lyase MutM</shortName>
        <ecNumber evidence="15">4.2.99.18</ecNumber>
    </alternativeName>
</protein>
<reference evidence="18 19" key="1">
    <citation type="submission" date="2020-10" db="EMBL/GenBank/DDBJ databases">
        <title>The genome sequence of Chitinilyticum litopenaei 4Y14.</title>
        <authorList>
            <person name="Liu Y."/>
        </authorList>
    </citation>
    <scope>NUCLEOTIDE SEQUENCE [LARGE SCALE GENOMIC DNA]</scope>
    <source>
        <strain evidence="18 19">4Y14</strain>
    </source>
</reference>
<dbReference type="GO" id="GO:0003684">
    <property type="term" value="F:damaged DNA binding"/>
    <property type="evidence" value="ECO:0007669"/>
    <property type="project" value="InterPro"/>
</dbReference>
<dbReference type="InterPro" id="IPR010979">
    <property type="entry name" value="Ribosomal_uS13-like_H2TH"/>
</dbReference>
<organism evidence="18 19">
    <name type="scientific">Chitinilyticum piscinae</name>
    <dbReference type="NCBI Taxonomy" id="2866724"/>
    <lineage>
        <taxon>Bacteria</taxon>
        <taxon>Pseudomonadati</taxon>
        <taxon>Pseudomonadota</taxon>
        <taxon>Betaproteobacteria</taxon>
        <taxon>Neisseriales</taxon>
        <taxon>Chitinibacteraceae</taxon>
        <taxon>Chitinilyticum</taxon>
    </lineage>
</organism>
<feature type="binding site" evidence="15">
    <location>
        <position position="152"/>
    </location>
    <ligand>
        <name>DNA</name>
        <dbReference type="ChEBI" id="CHEBI:16991"/>
    </ligand>
</feature>
<comment type="catalytic activity">
    <reaction evidence="14 15">
        <text>2'-deoxyribonucleotide-(2'-deoxyribose 5'-phosphate)-2'-deoxyribonucleotide-DNA = a 3'-end 2'-deoxyribonucleotide-(2,3-dehydro-2,3-deoxyribose 5'-phosphate)-DNA + a 5'-end 5'-phospho-2'-deoxyribonucleoside-DNA + H(+)</text>
        <dbReference type="Rhea" id="RHEA:66592"/>
        <dbReference type="Rhea" id="RHEA-COMP:13180"/>
        <dbReference type="Rhea" id="RHEA-COMP:16897"/>
        <dbReference type="Rhea" id="RHEA-COMP:17067"/>
        <dbReference type="ChEBI" id="CHEBI:15378"/>
        <dbReference type="ChEBI" id="CHEBI:136412"/>
        <dbReference type="ChEBI" id="CHEBI:157695"/>
        <dbReference type="ChEBI" id="CHEBI:167181"/>
        <dbReference type="EC" id="4.2.99.18"/>
    </reaction>
</comment>
<accession>A0A8J7K8A3</accession>
<feature type="active site" description="Schiff-base intermediate with DNA" evidence="15">
    <location>
        <position position="2"/>
    </location>
</feature>
<dbReference type="InterPro" id="IPR020629">
    <property type="entry name" value="FPG_Glyclase"/>
</dbReference>
<keyword evidence="13 15" id="KW-0326">Glycosidase</keyword>
<dbReference type="NCBIfam" id="NF002211">
    <property type="entry name" value="PRK01103.1"/>
    <property type="match status" value="1"/>
</dbReference>
<feature type="binding site" evidence="15">
    <location>
        <position position="110"/>
    </location>
    <ligand>
        <name>DNA</name>
        <dbReference type="ChEBI" id="CHEBI:16991"/>
    </ligand>
</feature>
<feature type="domain" description="FPG-type" evidence="16">
    <location>
        <begin position="237"/>
        <end position="271"/>
    </location>
</feature>
<comment type="function">
    <text evidence="15">Involved in base excision repair of DNA damaged by oxidation or by mutagenic agents. Acts as DNA glycosylase that recognizes and removes damaged bases. Has a preference for oxidized purines, such as 7,8-dihydro-8-oxoguanine (8-oxoG). Has AP (apurinic/apyrimidinic) lyase activity and introduces nicks in the DNA strand. Cleaves the DNA backbone by beta-delta elimination to generate a single-strand break at the site of the removed base with both 3'- and 5'-phosphates.</text>
</comment>
<dbReference type="InterPro" id="IPR015886">
    <property type="entry name" value="H2TH_FPG"/>
</dbReference>
<keyword evidence="7 15" id="KW-0378">Hydrolase</keyword>
<feature type="active site" description="Proton donor; for beta-elimination activity" evidence="15">
    <location>
        <position position="58"/>
    </location>
</feature>
<dbReference type="EMBL" id="JADFUA010000003">
    <property type="protein sequence ID" value="MBE9609223.1"/>
    <property type="molecule type" value="Genomic_DNA"/>
</dbReference>
<evidence type="ECO:0000256" key="2">
    <source>
        <dbReference type="ARBA" id="ARBA00009409"/>
    </source>
</evidence>
<evidence type="ECO:0000256" key="5">
    <source>
        <dbReference type="ARBA" id="ARBA00022763"/>
    </source>
</evidence>
<evidence type="ECO:0000256" key="4">
    <source>
        <dbReference type="ARBA" id="ARBA00022723"/>
    </source>
</evidence>
<dbReference type="SMART" id="SM00898">
    <property type="entry name" value="Fapy_DNA_glyco"/>
    <property type="match status" value="1"/>
</dbReference>
<dbReference type="GO" id="GO:0140078">
    <property type="term" value="F:class I DNA-(apurinic or apyrimidinic site) endonuclease activity"/>
    <property type="evidence" value="ECO:0007669"/>
    <property type="project" value="UniProtKB-EC"/>
</dbReference>
<dbReference type="NCBIfam" id="TIGR00577">
    <property type="entry name" value="fpg"/>
    <property type="match status" value="1"/>
</dbReference>
<dbReference type="Pfam" id="PF06827">
    <property type="entry name" value="zf-FPG_IleRS"/>
    <property type="match status" value="1"/>
</dbReference>
<dbReference type="SUPFAM" id="SSF81624">
    <property type="entry name" value="N-terminal domain of MutM-like DNA repair proteins"/>
    <property type="match status" value="1"/>
</dbReference>
<dbReference type="CDD" id="cd08966">
    <property type="entry name" value="EcFpg-like_N"/>
    <property type="match status" value="1"/>
</dbReference>
<evidence type="ECO:0000256" key="1">
    <source>
        <dbReference type="ARBA" id="ARBA00001668"/>
    </source>
</evidence>
<dbReference type="InterPro" id="IPR012319">
    <property type="entry name" value="FPG_cat"/>
</dbReference>
<keyword evidence="8 15" id="KW-0862">Zinc</keyword>
<keyword evidence="4 15" id="KW-0479">Metal-binding</keyword>
<dbReference type="PROSITE" id="PS51066">
    <property type="entry name" value="ZF_FPG_2"/>
    <property type="match status" value="1"/>
</dbReference>
<evidence type="ECO:0000256" key="11">
    <source>
        <dbReference type="ARBA" id="ARBA00023239"/>
    </source>
</evidence>
<feature type="domain" description="Formamidopyrimidine-DNA glycosylase catalytic" evidence="17">
    <location>
        <begin position="2"/>
        <end position="113"/>
    </location>
</feature>
<gene>
    <name evidence="15 18" type="primary">mutM</name>
    <name evidence="15" type="synonym">fpg</name>
    <name evidence="18" type="ORF">INR99_07665</name>
</gene>
<evidence type="ECO:0000256" key="10">
    <source>
        <dbReference type="ARBA" id="ARBA00023204"/>
    </source>
</evidence>
<evidence type="ECO:0000313" key="19">
    <source>
        <dbReference type="Proteomes" id="UP000604481"/>
    </source>
</evidence>
<keyword evidence="19" id="KW-1185">Reference proteome</keyword>
<dbReference type="SMART" id="SM01232">
    <property type="entry name" value="H2TH"/>
    <property type="match status" value="1"/>
</dbReference>
<keyword evidence="5 15" id="KW-0227">DNA damage</keyword>
<dbReference type="Gene3D" id="3.20.190.10">
    <property type="entry name" value="MutM-like, N-terminal"/>
    <property type="match status" value="1"/>
</dbReference>
<dbReference type="Gene3D" id="1.10.8.50">
    <property type="match status" value="1"/>
</dbReference>
<dbReference type="HAMAP" id="MF_00103">
    <property type="entry name" value="Fapy_DNA_glycosyl"/>
    <property type="match status" value="1"/>
</dbReference>
<sequence length="272" mass="30090">MPELPEVETTRRGIAGALIGKTVAQLEVRNPRLRWPVPDDLAHCLKGRRILDVARRAKYLLVVVEGGAALIHLGMSGSLRILTQPFPAEKHDHIDLVLEDGVRLRYRDPRRFGAWLWVTGDAAAHPLLASLGPEPLSEMFDAAWLQRCCAGRRIPIKQLIMDNHQVVGVGNIYAAESLFRAAIHPLTPAADLPPETLVRLVATIKEVLAEAIALGGSTLRDYVDSDGKAGYFMLNSYVYGREGDTCRVCGEIIRQVRIGQRASCYCPRCQPR</sequence>
<dbReference type="FunFam" id="1.10.8.50:FF:000003">
    <property type="entry name" value="Formamidopyrimidine-DNA glycosylase"/>
    <property type="match status" value="1"/>
</dbReference>
<dbReference type="GO" id="GO:0006284">
    <property type="term" value="P:base-excision repair"/>
    <property type="evidence" value="ECO:0007669"/>
    <property type="project" value="InterPro"/>
</dbReference>
<comment type="caution">
    <text evidence="18">The sequence shown here is derived from an EMBL/GenBank/DDBJ whole genome shotgun (WGS) entry which is preliminary data.</text>
</comment>
<evidence type="ECO:0000259" key="17">
    <source>
        <dbReference type="PROSITE" id="PS51068"/>
    </source>
</evidence>
<dbReference type="InterPro" id="IPR015887">
    <property type="entry name" value="DNA_glyclase_Znf_dom_DNA_BS"/>
</dbReference>
<evidence type="ECO:0000256" key="13">
    <source>
        <dbReference type="ARBA" id="ARBA00023295"/>
    </source>
</evidence>
<dbReference type="AlphaFoldDB" id="A0A8J7K8A3"/>
<dbReference type="SUPFAM" id="SSF57716">
    <property type="entry name" value="Glucocorticoid receptor-like (DNA-binding domain)"/>
    <property type="match status" value="1"/>
</dbReference>
<evidence type="ECO:0000256" key="7">
    <source>
        <dbReference type="ARBA" id="ARBA00022801"/>
    </source>
</evidence>
<comment type="cofactor">
    <cofactor evidence="15">
        <name>Zn(2+)</name>
        <dbReference type="ChEBI" id="CHEBI:29105"/>
    </cofactor>
    <text evidence="15">Binds 1 zinc ion per subunit.</text>
</comment>